<dbReference type="Pfam" id="PF23666">
    <property type="entry name" value="Rcc01698_C"/>
    <property type="match status" value="1"/>
</dbReference>
<dbReference type="InterPro" id="IPR032876">
    <property type="entry name" value="J_dom"/>
</dbReference>
<gene>
    <name evidence="3" type="ORF">MPL3356_60473</name>
</gene>
<proteinExistence type="predicted"/>
<feature type="domain" description="Rcc01698-like C-terminal" evidence="2">
    <location>
        <begin position="838"/>
        <end position="938"/>
    </location>
</feature>
<protein>
    <submittedName>
        <fullName evidence="3">Uncharacterized protein</fullName>
    </submittedName>
</protein>
<dbReference type="Proteomes" id="UP000045285">
    <property type="component" value="Unassembled WGS sequence"/>
</dbReference>
<dbReference type="AlphaFoldDB" id="A0A090EFB7"/>
<feature type="domain" description="Tip attachment protein J" evidence="1">
    <location>
        <begin position="582"/>
        <end position="737"/>
    </location>
</feature>
<accession>A0A090EFB7</accession>
<sequence length="1096" mass="118699">MAYGIYDGHKATLSLYKDPPRIDGVYTRRTGLVTPPALGRPKAAVIGTGRVDGIPVYGQAKVVTTTYQGTRIGSQFNLTYPDPTSVATIDVVYLLAKDYFGRGYDIIRIEADGQVVFDAENGAIPSIQFRFYNGLQTAVDPVVKQIVGANAGAHTGDVLLVLPDYPAAQAPTITAVISNAASQTGGTKQLTWVGQAPTSPGTNTFRFAGYDPVDGILYQILTNAEIPSLTVCYLVALDVDTGVEQYRVPLEGSEIYVDANPYLAVLRGSGYVVVFARLDIAPTGVLPTRVYNATTGSIVAEFIENSDERFVWFASVKFGDQFLLAGTDIYDTAYDPTAFAVIDLTAGSFSVTRNSVSVGEIPMVAGRVAADSASFFMYDGNLVYEVTYGGDGWSTATVFDPDGQITGMHYDPLTEYLVVLETFPAGTYNVRLITPTTGAIVETFTVSLLLDYISGPLWTERAFPRPGYALFDHNHQEIWSIDINAKTATKLDEHATGVVFVDQARLAYFMYSSTNKIWTEYTIPGSTPGEITTQSHVTDLLTHLGPYTVDQIRFEGFNALFDWGDVIDKDTSILTVLRTYQDPLGFVWSDIGDEIVFRKTPTDGSFVADESLADTDIVFKSNGSIRSDDESDLTRVAKVTFEYVSKENNYQARTVTADEYSALYEVTRSTKEMNFSTSMVLSDADGEQYVQELLLRQQAKERTHSFSTFSDFAHLIPGDVISVPSGNIDYTVEISKVNIKENLVIDFEARDFQTSLAADVAVVSNTGYSGITSVTLQSQYIHLDIPLLRLGDDAAGAALVQYGMVAGRGQPNWGGGTLYRGDTASTFAVMYDQAPHTAFVGICKTVLPDNPNPHSGDFSSSIIVQRISGAAPTSAAESAVMLGTNLAFVGREGRWEGLGFTTVVDNGDGTFTISGFPVRGWRGTEVYGPQHQIGDLFVLVRQDWVRKLPHPPSDLDLTKYYKAVGFGGSIAAAVAEAHQIAGAAERPYAVVNLCGQLSGGDTIVDFDYRNRLSAWEMFNAVPSCGEATLAFEMDVLDADSPTGVLRTISVGTNQFTYTAAQKSADWGSPPPSAQARVYMMSATVGRGHVAEVTIPL</sequence>
<keyword evidence="4" id="KW-1185">Reference proteome</keyword>
<dbReference type="InterPro" id="IPR056490">
    <property type="entry name" value="Rcc01698_C"/>
</dbReference>
<dbReference type="EMBL" id="CCMZ01000056">
    <property type="protein sequence ID" value="CDX26631.1"/>
    <property type="molecule type" value="Genomic_DNA"/>
</dbReference>
<name>A0A090EFB7_MESPL</name>
<evidence type="ECO:0000313" key="3">
    <source>
        <dbReference type="EMBL" id="CDX26631.1"/>
    </source>
</evidence>
<dbReference type="SUPFAM" id="SSF69304">
    <property type="entry name" value="Tricorn protease N-terminal domain"/>
    <property type="match status" value="1"/>
</dbReference>
<evidence type="ECO:0000259" key="2">
    <source>
        <dbReference type="Pfam" id="PF23666"/>
    </source>
</evidence>
<evidence type="ECO:0000259" key="1">
    <source>
        <dbReference type="Pfam" id="PF13550"/>
    </source>
</evidence>
<organism evidence="3 4">
    <name type="scientific">Mesorhizobium plurifarium</name>
    <dbReference type="NCBI Taxonomy" id="69974"/>
    <lineage>
        <taxon>Bacteria</taxon>
        <taxon>Pseudomonadati</taxon>
        <taxon>Pseudomonadota</taxon>
        <taxon>Alphaproteobacteria</taxon>
        <taxon>Hyphomicrobiales</taxon>
        <taxon>Phyllobacteriaceae</taxon>
        <taxon>Mesorhizobium</taxon>
    </lineage>
</organism>
<dbReference type="Pfam" id="PF13550">
    <property type="entry name" value="Phage-tail_3"/>
    <property type="match status" value="1"/>
</dbReference>
<evidence type="ECO:0000313" key="4">
    <source>
        <dbReference type="Proteomes" id="UP000045285"/>
    </source>
</evidence>
<reference evidence="4" key="1">
    <citation type="submission" date="2014-08" db="EMBL/GenBank/DDBJ databases">
        <authorList>
            <person name="Moulin L."/>
        </authorList>
    </citation>
    <scope>NUCLEOTIDE SEQUENCE [LARGE SCALE GENOMIC DNA]</scope>
</reference>